<dbReference type="GO" id="GO:0055085">
    <property type="term" value="P:transmembrane transport"/>
    <property type="evidence" value="ECO:0007669"/>
    <property type="project" value="InterPro"/>
</dbReference>
<gene>
    <name evidence="10" type="ORF">LCGC14_2830960</name>
</gene>
<keyword evidence="1" id="KW-0813">Transport</keyword>
<keyword evidence="5 9" id="KW-0812">Transmembrane</keyword>
<evidence type="ECO:0000256" key="5">
    <source>
        <dbReference type="ARBA" id="ARBA00022692"/>
    </source>
</evidence>
<evidence type="ECO:0000256" key="3">
    <source>
        <dbReference type="ARBA" id="ARBA00022630"/>
    </source>
</evidence>
<reference evidence="10" key="1">
    <citation type="journal article" date="2015" name="Nature">
        <title>Complex archaea that bridge the gap between prokaryotes and eukaryotes.</title>
        <authorList>
            <person name="Spang A."/>
            <person name="Saw J.H."/>
            <person name="Jorgensen S.L."/>
            <person name="Zaremba-Niedzwiedzka K."/>
            <person name="Martijn J."/>
            <person name="Lind A.E."/>
            <person name="van Eijk R."/>
            <person name="Schleper C."/>
            <person name="Guy L."/>
            <person name="Ettema T.J."/>
        </authorList>
    </citation>
    <scope>NUCLEOTIDE SEQUENCE</scope>
</reference>
<evidence type="ECO:0000256" key="6">
    <source>
        <dbReference type="ARBA" id="ARBA00022967"/>
    </source>
</evidence>
<dbReference type="PANTHER" id="PTHR30578">
    <property type="entry name" value="ELECTRON TRANSPORT COMPLEX PROTEIN RNFD"/>
    <property type="match status" value="1"/>
</dbReference>
<dbReference type="GO" id="GO:0005886">
    <property type="term" value="C:plasma membrane"/>
    <property type="evidence" value="ECO:0007669"/>
    <property type="project" value="TreeGrafter"/>
</dbReference>
<keyword evidence="4" id="KW-0288">FMN</keyword>
<feature type="transmembrane region" description="Helical" evidence="9">
    <location>
        <begin position="20"/>
        <end position="35"/>
    </location>
</feature>
<evidence type="ECO:0000256" key="7">
    <source>
        <dbReference type="ARBA" id="ARBA00022989"/>
    </source>
</evidence>
<protein>
    <recommendedName>
        <fullName evidence="11">Electron transport complex protein RnfD</fullName>
    </recommendedName>
</protein>
<feature type="non-terminal residue" evidence="10">
    <location>
        <position position="162"/>
    </location>
</feature>
<comment type="caution">
    <text evidence="10">The sequence shown here is derived from an EMBL/GenBank/DDBJ whole genome shotgun (WGS) entry which is preliminary data.</text>
</comment>
<evidence type="ECO:0000256" key="1">
    <source>
        <dbReference type="ARBA" id="ARBA00022448"/>
    </source>
</evidence>
<dbReference type="PANTHER" id="PTHR30578:SF0">
    <property type="entry name" value="ION-TRANSLOCATING OXIDOREDUCTASE COMPLEX SUBUNIT D"/>
    <property type="match status" value="1"/>
</dbReference>
<accession>A0A0F8Z0T7</accession>
<organism evidence="10">
    <name type="scientific">marine sediment metagenome</name>
    <dbReference type="NCBI Taxonomy" id="412755"/>
    <lineage>
        <taxon>unclassified sequences</taxon>
        <taxon>metagenomes</taxon>
        <taxon>ecological metagenomes</taxon>
    </lineage>
</organism>
<dbReference type="InterPro" id="IPR004338">
    <property type="entry name" value="NqrB/RnfD"/>
</dbReference>
<keyword evidence="2" id="KW-0597">Phosphoprotein</keyword>
<dbReference type="Pfam" id="PF03116">
    <property type="entry name" value="NQR2_RnfD_RnfE"/>
    <property type="match status" value="1"/>
</dbReference>
<evidence type="ECO:0000256" key="2">
    <source>
        <dbReference type="ARBA" id="ARBA00022553"/>
    </source>
</evidence>
<dbReference type="AlphaFoldDB" id="A0A0F8Z0T7"/>
<sequence length="162" mass="18077">MYQPVKRKAFIKWQKPNVRVVYALIAPAIASIYFFGWRSLLLLACVNLAGFITEYVFLRAYYKEPVTSAVFVTSFLFTLSLPPTLPIWIAVVGIVFGVLFGKMVFGGFGRNIFNPALTGRAFIYISFGAYMTASWVSPFQSFPGGFAFFAADTVTKATPMMK</sequence>
<feature type="transmembrane region" description="Helical" evidence="9">
    <location>
        <begin position="117"/>
        <end position="136"/>
    </location>
</feature>
<evidence type="ECO:0000313" key="10">
    <source>
        <dbReference type="EMBL" id="KKK79690.1"/>
    </source>
</evidence>
<keyword evidence="6" id="KW-1278">Translocase</keyword>
<keyword evidence="7 9" id="KW-1133">Transmembrane helix</keyword>
<feature type="transmembrane region" description="Helical" evidence="9">
    <location>
        <begin position="87"/>
        <end position="105"/>
    </location>
</feature>
<evidence type="ECO:0000256" key="9">
    <source>
        <dbReference type="SAM" id="Phobius"/>
    </source>
</evidence>
<dbReference type="EMBL" id="LAZR01053913">
    <property type="protein sequence ID" value="KKK79690.1"/>
    <property type="molecule type" value="Genomic_DNA"/>
</dbReference>
<evidence type="ECO:0000256" key="4">
    <source>
        <dbReference type="ARBA" id="ARBA00022643"/>
    </source>
</evidence>
<keyword evidence="3" id="KW-0285">Flavoprotein</keyword>
<keyword evidence="8 9" id="KW-0472">Membrane</keyword>
<evidence type="ECO:0000256" key="8">
    <source>
        <dbReference type="ARBA" id="ARBA00023136"/>
    </source>
</evidence>
<name>A0A0F8Z0T7_9ZZZZ</name>
<proteinExistence type="predicted"/>
<evidence type="ECO:0008006" key="11">
    <source>
        <dbReference type="Google" id="ProtNLM"/>
    </source>
</evidence>